<reference evidence="2" key="1">
    <citation type="journal article" date="2018" name="Nat. Microbiol.">
        <title>Leveraging single-cell genomics to expand the fungal tree of life.</title>
        <authorList>
            <person name="Ahrendt S.R."/>
            <person name="Quandt C.A."/>
            <person name="Ciobanu D."/>
            <person name="Clum A."/>
            <person name="Salamov A."/>
            <person name="Andreopoulos B."/>
            <person name="Cheng J.F."/>
            <person name="Woyke T."/>
            <person name="Pelin A."/>
            <person name="Henrissat B."/>
            <person name="Reynolds N.K."/>
            <person name="Benny G.L."/>
            <person name="Smith M.E."/>
            <person name="James T.Y."/>
            <person name="Grigoriev I.V."/>
        </authorList>
    </citation>
    <scope>NUCLEOTIDE SEQUENCE [LARGE SCALE GENOMIC DNA]</scope>
    <source>
        <strain evidence="2">RSA 1356</strain>
    </source>
</reference>
<proteinExistence type="predicted"/>
<sequence>MAKSPRLRKEADVNAPGPRLYHLTLPTPDYHTAYEHRHISGRYMISCIRNHKCKTTTLDVFVVGASDALHHTVLGGDLRPLAVQGRWALLLQRQQGDSHACHLRLWDMGCNREGAVLLLAEYPESVCFLRVDDHSAVIYIMHQTKSDGILHWSVYRLSTDQSPALIQQDKIHLPNNTLIHASTHRFWTDNDRNRGHIFLVMQGQNMVQSIIAHSVPLTHSVYLAPSSVMHYPAPKLCATPLSKGFACYTDDKLVVYSAGETQPRCQFRLPVPTTYLPVIDNICFQHVVHHGQHHTSIVDADTGKVLPHALDDDVRIGAYAVLITGIVRIIPGRAELEVLDYGAA</sequence>
<evidence type="ECO:0000313" key="1">
    <source>
        <dbReference type="EMBL" id="RKP11081.1"/>
    </source>
</evidence>
<accession>A0A4P9XZA5</accession>
<dbReference type="AlphaFoldDB" id="A0A4P9XZA5"/>
<organism evidence="1 2">
    <name type="scientific">Thamnocephalis sphaerospora</name>
    <dbReference type="NCBI Taxonomy" id="78915"/>
    <lineage>
        <taxon>Eukaryota</taxon>
        <taxon>Fungi</taxon>
        <taxon>Fungi incertae sedis</taxon>
        <taxon>Zoopagomycota</taxon>
        <taxon>Zoopagomycotina</taxon>
        <taxon>Zoopagomycetes</taxon>
        <taxon>Zoopagales</taxon>
        <taxon>Sigmoideomycetaceae</taxon>
        <taxon>Thamnocephalis</taxon>
    </lineage>
</organism>
<dbReference type="EMBL" id="KZ992427">
    <property type="protein sequence ID" value="RKP11081.1"/>
    <property type="molecule type" value="Genomic_DNA"/>
</dbReference>
<gene>
    <name evidence="1" type="ORF">THASP1DRAFT_27116</name>
</gene>
<keyword evidence="2" id="KW-1185">Reference proteome</keyword>
<dbReference type="Proteomes" id="UP000271241">
    <property type="component" value="Unassembled WGS sequence"/>
</dbReference>
<evidence type="ECO:0000313" key="2">
    <source>
        <dbReference type="Proteomes" id="UP000271241"/>
    </source>
</evidence>
<dbReference type="OrthoDB" id="5579818at2759"/>
<name>A0A4P9XZA5_9FUNG</name>
<protein>
    <submittedName>
        <fullName evidence="1">Uncharacterized protein</fullName>
    </submittedName>
</protein>